<keyword evidence="2" id="KW-1185">Reference proteome</keyword>
<accession>A0ABM9U991</accession>
<protein>
    <recommendedName>
        <fullName evidence="3">Acyl-CoA transferase</fullName>
    </recommendedName>
</protein>
<dbReference type="EMBL" id="CYHC01000014">
    <property type="protein sequence ID" value="CUA90609.1"/>
    <property type="molecule type" value="Genomic_DNA"/>
</dbReference>
<sequence>MTSKREQVLDAVKALVAAALPDADVKRNLAKADRIPPGGLIIVRDGDAGEPEVMLSPLTYIYTHRIPIEVAAYDTSSKTREQVLDEMLGAIGAAVTGDRTLGGLCDFIETEAAATDDVETAGARPGRWADAAIVAVYATTDPLN</sequence>
<proteinExistence type="predicted"/>
<reference evidence="1 2" key="1">
    <citation type="submission" date="2015-08" db="EMBL/GenBank/DDBJ databases">
        <authorList>
            <person name="Varghese N."/>
        </authorList>
    </citation>
    <scope>NUCLEOTIDE SEQUENCE [LARGE SCALE GENOMIC DNA]</scope>
    <source>
        <strain evidence="1 2">DSM 18167</strain>
    </source>
</reference>
<dbReference type="RefSeq" id="WP_055460820.1">
    <property type="nucleotide sequence ID" value="NZ_CYHC01000014.1"/>
</dbReference>
<evidence type="ECO:0000313" key="1">
    <source>
        <dbReference type="EMBL" id="CUA90609.1"/>
    </source>
</evidence>
<evidence type="ECO:0008006" key="3">
    <source>
        <dbReference type="Google" id="ProtNLM"/>
    </source>
</evidence>
<evidence type="ECO:0000313" key="2">
    <source>
        <dbReference type="Proteomes" id="UP000182178"/>
    </source>
</evidence>
<gene>
    <name evidence="1" type="ORF">Ga0061061_11425</name>
</gene>
<comment type="caution">
    <text evidence="1">The sequence shown here is derived from an EMBL/GenBank/DDBJ whole genome shotgun (WGS) entry which is preliminary data.</text>
</comment>
<name>A0ABM9U991_9HYPH</name>
<organism evidence="1 2">
    <name type="scientific">Chelatococcus sambhunathii</name>
    <dbReference type="NCBI Taxonomy" id="363953"/>
    <lineage>
        <taxon>Bacteria</taxon>
        <taxon>Pseudomonadati</taxon>
        <taxon>Pseudomonadota</taxon>
        <taxon>Alphaproteobacteria</taxon>
        <taxon>Hyphomicrobiales</taxon>
        <taxon>Chelatococcaceae</taxon>
        <taxon>Chelatococcus</taxon>
    </lineage>
</organism>
<dbReference type="Proteomes" id="UP000182178">
    <property type="component" value="Unassembled WGS sequence"/>
</dbReference>